<accession>A0A1F6G4R0</accession>
<dbReference type="Gene3D" id="1.10.287.1080">
    <property type="entry name" value="MazG-like"/>
    <property type="match status" value="1"/>
</dbReference>
<organism evidence="1 2">
    <name type="scientific">Candidatus Lambdaproteobacteria bacterium RIFOXYD2_FULL_50_16</name>
    <dbReference type="NCBI Taxonomy" id="1817772"/>
    <lineage>
        <taxon>Bacteria</taxon>
        <taxon>Pseudomonadati</taxon>
        <taxon>Pseudomonadota</taxon>
        <taxon>Candidatus Lambdaproteobacteria</taxon>
    </lineage>
</organism>
<proteinExistence type="predicted"/>
<sequence length="135" mass="15328">MNLDVRTALATRIARQKRIIEHYGEEAQMFMVAEEAGELLSAINKYRRGRGSREQIAVEIADLLNVLEQLKYSFGCEDIERIQSEKLDREINRIERQELDLAGLKHRVCPGCGGVDLPVGRDRCFDCDPLRGGNP</sequence>
<gene>
    <name evidence="1" type="ORF">A2527_14225</name>
</gene>
<evidence type="ECO:0000313" key="1">
    <source>
        <dbReference type="EMBL" id="OGG93081.1"/>
    </source>
</evidence>
<protein>
    <submittedName>
        <fullName evidence="1">Uncharacterized protein</fullName>
    </submittedName>
</protein>
<dbReference type="Proteomes" id="UP000178449">
    <property type="component" value="Unassembled WGS sequence"/>
</dbReference>
<evidence type="ECO:0000313" key="2">
    <source>
        <dbReference type="Proteomes" id="UP000178449"/>
    </source>
</evidence>
<comment type="caution">
    <text evidence="1">The sequence shown here is derived from an EMBL/GenBank/DDBJ whole genome shotgun (WGS) entry which is preliminary data.</text>
</comment>
<reference evidence="1 2" key="1">
    <citation type="journal article" date="2016" name="Nat. Commun.">
        <title>Thousands of microbial genomes shed light on interconnected biogeochemical processes in an aquifer system.</title>
        <authorList>
            <person name="Anantharaman K."/>
            <person name="Brown C.T."/>
            <person name="Hug L.A."/>
            <person name="Sharon I."/>
            <person name="Castelle C.J."/>
            <person name="Probst A.J."/>
            <person name="Thomas B.C."/>
            <person name="Singh A."/>
            <person name="Wilkins M.J."/>
            <person name="Karaoz U."/>
            <person name="Brodie E.L."/>
            <person name="Williams K.H."/>
            <person name="Hubbard S.S."/>
            <person name="Banfield J.F."/>
        </authorList>
    </citation>
    <scope>NUCLEOTIDE SEQUENCE [LARGE SCALE GENOMIC DNA]</scope>
</reference>
<dbReference type="EMBL" id="MFNE01000053">
    <property type="protein sequence ID" value="OGG93081.1"/>
    <property type="molecule type" value="Genomic_DNA"/>
</dbReference>
<name>A0A1F6G4R0_9PROT</name>
<dbReference type="STRING" id="1817772.A2527_14225"/>
<dbReference type="CDD" id="cd11539">
    <property type="entry name" value="NTP-PPase_u2"/>
    <property type="match status" value="1"/>
</dbReference>
<dbReference type="SUPFAM" id="SSF101386">
    <property type="entry name" value="all-alpha NTP pyrophosphatases"/>
    <property type="match status" value="1"/>
</dbReference>
<dbReference type="AlphaFoldDB" id="A0A1F6G4R0"/>